<sequence length="82" mass="8946">MNKIQKWLSGTGEYSSLHILAVSTILTGVFVVYTASAFGPIASFVIAVGAYFSIFGLIIETLIATKVAIRWLVMSHLRIKGR</sequence>
<dbReference type="EMBL" id="JAAOMA010000042">
    <property type="protein sequence ID" value="NHR07811.1"/>
    <property type="molecule type" value="Genomic_DNA"/>
</dbReference>
<keyword evidence="1" id="KW-1133">Transmembrane helix</keyword>
<accession>A0ABX0LEF8</accession>
<organism evidence="2 3">
    <name type="scientific">Chromobacterium fluminis</name>
    <dbReference type="NCBI Taxonomy" id="3044269"/>
    <lineage>
        <taxon>Bacteria</taxon>
        <taxon>Pseudomonadati</taxon>
        <taxon>Pseudomonadota</taxon>
        <taxon>Betaproteobacteria</taxon>
        <taxon>Neisseriales</taxon>
        <taxon>Chromobacteriaceae</taxon>
        <taxon>Chromobacterium</taxon>
    </lineage>
</organism>
<evidence type="ECO:0000256" key="1">
    <source>
        <dbReference type="SAM" id="Phobius"/>
    </source>
</evidence>
<comment type="caution">
    <text evidence="2">The sequence shown here is derived from an EMBL/GenBank/DDBJ whole genome shotgun (WGS) entry which is preliminary data.</text>
</comment>
<dbReference type="Proteomes" id="UP001515641">
    <property type="component" value="Unassembled WGS sequence"/>
</dbReference>
<keyword evidence="3" id="KW-1185">Reference proteome</keyword>
<dbReference type="RefSeq" id="WP_166453559.1">
    <property type="nucleotide sequence ID" value="NZ_JAAOMA010000042.1"/>
</dbReference>
<evidence type="ECO:0000313" key="2">
    <source>
        <dbReference type="EMBL" id="NHR07811.1"/>
    </source>
</evidence>
<feature type="transmembrane region" description="Helical" evidence="1">
    <location>
        <begin position="41"/>
        <end position="73"/>
    </location>
</feature>
<protein>
    <submittedName>
        <fullName evidence="2">Uncharacterized protein</fullName>
    </submittedName>
</protein>
<feature type="transmembrane region" description="Helical" evidence="1">
    <location>
        <begin position="12"/>
        <end position="35"/>
    </location>
</feature>
<keyword evidence="1" id="KW-0472">Membrane</keyword>
<proteinExistence type="predicted"/>
<evidence type="ECO:0000313" key="3">
    <source>
        <dbReference type="Proteomes" id="UP001515641"/>
    </source>
</evidence>
<keyword evidence="1" id="KW-0812">Transmembrane</keyword>
<reference evidence="2 3" key="1">
    <citation type="submission" date="2020-03" db="EMBL/GenBank/DDBJ databases">
        <title>Draft genome sequence of environmentally isolated cultures.</title>
        <authorList>
            <person name="Wilson H.S."/>
            <person name="De Leon M.E."/>
        </authorList>
    </citation>
    <scope>NUCLEOTIDE SEQUENCE [LARGE SCALE GENOMIC DNA]</scope>
    <source>
        <strain evidence="2 3">HSC-31F16</strain>
    </source>
</reference>
<gene>
    <name evidence="2" type="ORF">HA052_21710</name>
</gene>
<name>A0ABX0LEF8_9NEIS</name>